<evidence type="ECO:0000256" key="1">
    <source>
        <dbReference type="SAM" id="MobiDB-lite"/>
    </source>
</evidence>
<reference evidence="2 3" key="1">
    <citation type="submission" date="2019-11" db="EMBL/GenBank/DDBJ databases">
        <authorList>
            <person name="Li X.-J."/>
            <person name="Feng X.-M."/>
        </authorList>
    </citation>
    <scope>NUCLEOTIDE SEQUENCE [LARGE SCALE GENOMIC DNA]</scope>
    <source>
        <strain evidence="2 3">XMNu-373</strain>
    </source>
</reference>
<evidence type="ECO:0000313" key="3">
    <source>
        <dbReference type="Proteomes" id="UP000460435"/>
    </source>
</evidence>
<dbReference type="Proteomes" id="UP000460435">
    <property type="component" value="Unassembled WGS sequence"/>
</dbReference>
<protein>
    <submittedName>
        <fullName evidence="2">Transposase</fullName>
    </submittedName>
</protein>
<name>A0A7K3M3R7_9ACTN</name>
<gene>
    <name evidence="2" type="ORF">F7O44_12445</name>
</gene>
<accession>A0A7K3M3R7</accession>
<dbReference type="AlphaFoldDB" id="A0A7K3M3R7"/>
<comment type="caution">
    <text evidence="2">The sequence shown here is derived from an EMBL/GenBank/DDBJ whole genome shotgun (WGS) entry which is preliminary data.</text>
</comment>
<keyword evidence="3" id="KW-1185">Reference proteome</keyword>
<feature type="region of interest" description="Disordered" evidence="1">
    <location>
        <begin position="26"/>
        <end position="55"/>
    </location>
</feature>
<proteinExistence type="predicted"/>
<sequence>MNVLPERFGNWNAIYKNFGRWSKAGGLGAHARAGPGDGLPGRRRRLNHGDQMRLL</sequence>
<dbReference type="EMBL" id="WLZY01000004">
    <property type="protein sequence ID" value="NDL57886.1"/>
    <property type="molecule type" value="Genomic_DNA"/>
</dbReference>
<organism evidence="2 3">
    <name type="scientific">Phytoactinopolyspora mesophila</name>
    <dbReference type="NCBI Taxonomy" id="2650750"/>
    <lineage>
        <taxon>Bacteria</taxon>
        <taxon>Bacillati</taxon>
        <taxon>Actinomycetota</taxon>
        <taxon>Actinomycetes</taxon>
        <taxon>Jiangellales</taxon>
        <taxon>Jiangellaceae</taxon>
        <taxon>Phytoactinopolyspora</taxon>
    </lineage>
</organism>
<evidence type="ECO:0000313" key="2">
    <source>
        <dbReference type="EMBL" id="NDL57886.1"/>
    </source>
</evidence>